<protein>
    <submittedName>
        <fullName evidence="1">Uncharacterized protein</fullName>
    </submittedName>
</protein>
<proteinExistence type="predicted"/>
<dbReference type="RefSeq" id="WP_146884114.1">
    <property type="nucleotide sequence ID" value="NZ_BJXB01000007.1"/>
</dbReference>
<dbReference type="EMBL" id="BJXB01000007">
    <property type="protein sequence ID" value="GEM46297.1"/>
    <property type="molecule type" value="Genomic_DNA"/>
</dbReference>
<dbReference type="AlphaFoldDB" id="A0A511N1E1"/>
<accession>A0A511N1E1</accession>
<keyword evidence="2" id="KW-1185">Reference proteome</keyword>
<comment type="caution">
    <text evidence="1">The sequence shown here is derived from an EMBL/GenBank/DDBJ whole genome shotgun (WGS) entry which is preliminary data.</text>
</comment>
<evidence type="ECO:0000313" key="1">
    <source>
        <dbReference type="EMBL" id="GEM46297.1"/>
    </source>
</evidence>
<evidence type="ECO:0000313" key="2">
    <source>
        <dbReference type="Proteomes" id="UP000321306"/>
    </source>
</evidence>
<organism evidence="1 2">
    <name type="scientific">Deinococcus cellulosilyticus (strain DSM 18568 / NBRC 106333 / KACC 11606 / 5516J-15)</name>
    <dbReference type="NCBI Taxonomy" id="1223518"/>
    <lineage>
        <taxon>Bacteria</taxon>
        <taxon>Thermotogati</taxon>
        <taxon>Deinococcota</taxon>
        <taxon>Deinococci</taxon>
        <taxon>Deinococcales</taxon>
        <taxon>Deinococcaceae</taxon>
        <taxon>Deinococcus</taxon>
    </lineage>
</organism>
<sequence>MPMYCRHCKKKVEPEVVRKQVSGLKEKRFTYSEYDVFGLLADVELPIRYVDECPECGCGGLLKLDSEEARRLMRENPSRWWPF</sequence>
<name>A0A511N1E1_DEIC1</name>
<dbReference type="Proteomes" id="UP000321306">
    <property type="component" value="Unassembled WGS sequence"/>
</dbReference>
<gene>
    <name evidence="1" type="ORF">DC3_19320</name>
</gene>
<reference evidence="1 2" key="1">
    <citation type="submission" date="2019-07" db="EMBL/GenBank/DDBJ databases">
        <title>Whole genome shotgun sequence of Deinococcus cellulosilyticus NBRC 106333.</title>
        <authorList>
            <person name="Hosoyama A."/>
            <person name="Uohara A."/>
            <person name="Ohji S."/>
            <person name="Ichikawa N."/>
        </authorList>
    </citation>
    <scope>NUCLEOTIDE SEQUENCE [LARGE SCALE GENOMIC DNA]</scope>
    <source>
        <strain evidence="1 2">NBRC 106333</strain>
    </source>
</reference>